<accession>A0A482J4B1</accession>
<evidence type="ECO:0000313" key="2">
    <source>
        <dbReference type="Proteomes" id="UP000253772"/>
    </source>
</evidence>
<evidence type="ECO:0000313" key="1">
    <source>
        <dbReference type="EMBL" id="QBP13870.1"/>
    </source>
</evidence>
<dbReference type="Proteomes" id="UP000253772">
    <property type="component" value="Chromosome c2"/>
</dbReference>
<dbReference type="AlphaFoldDB" id="A0A482J4B1"/>
<organism evidence="1 2">
    <name type="scientific">Cupriavidus metallidurans</name>
    <dbReference type="NCBI Taxonomy" id="119219"/>
    <lineage>
        <taxon>Bacteria</taxon>
        <taxon>Pseudomonadati</taxon>
        <taxon>Pseudomonadota</taxon>
        <taxon>Betaproteobacteria</taxon>
        <taxon>Burkholderiales</taxon>
        <taxon>Burkholderiaceae</taxon>
        <taxon>Cupriavidus</taxon>
    </lineage>
</organism>
<protein>
    <submittedName>
        <fullName evidence="1">Uncharacterized protein</fullName>
    </submittedName>
</protein>
<dbReference type="EMBL" id="CP037901">
    <property type="protein sequence ID" value="QBP13870.1"/>
    <property type="molecule type" value="Genomic_DNA"/>
</dbReference>
<reference evidence="1 2" key="1">
    <citation type="submission" date="2019-03" db="EMBL/GenBank/DDBJ databases">
        <title>Comparative insights into the high quality Complete genome sequence of highly metal resistant Cupriavidus metallidurans strain BS1 isolated from a gold-copper mine.</title>
        <authorList>
            <person name="Mazhar H.S."/>
            <person name="Rensing C."/>
        </authorList>
    </citation>
    <scope>NUCLEOTIDE SEQUENCE [LARGE SCALE GENOMIC DNA]</scope>
    <source>
        <strain evidence="1 2">BS1</strain>
    </source>
</reference>
<sequence>MLGAVGAVRGLCRSRSTVHGVRRERNRHYLSRTSMRFANGKAGQVTSEVPVFPGCQSGGVLDLPHRGSVRHRINLPLVAMAAHGR</sequence>
<name>A0A482J4B1_9BURK</name>
<proteinExistence type="predicted"/>
<gene>
    <name evidence="1" type="ORF">DDF84_030485</name>
</gene>